<feature type="transmembrane region" description="Helical" evidence="8">
    <location>
        <begin position="208"/>
        <end position="226"/>
    </location>
</feature>
<name>A0A5B8IX76_9RHOB</name>
<dbReference type="PANTHER" id="PTHR34979">
    <property type="entry name" value="INNER MEMBRANE PROTEIN YGAZ"/>
    <property type="match status" value="1"/>
</dbReference>
<sequence>MKSEFIRGMKGGAPFILVIVPFSMLFGVVATEAGLNLTQTMGFSFLVIAGASQFAAVQLMTDNAPAFFILATSLAVNLRMAMYSASITPHLGDAPLWKRAIVAYFLVDQSYAVCAVEYERRPDMTTAERYAFYFGCILPICALWYAMTFLGAVIGSSIPPEFALDFALPITFIALFAPMLKTFAHVAAALTSIVVALALSWMPVGTGLLVAAGCAMAVGALVETRMEARK</sequence>
<keyword evidence="4" id="KW-1003">Cell membrane</keyword>
<dbReference type="EMBL" id="CP042261">
    <property type="protein sequence ID" value="QDY70213.1"/>
    <property type="molecule type" value="Genomic_DNA"/>
</dbReference>
<keyword evidence="5 8" id="KW-0812">Transmembrane</keyword>
<evidence type="ECO:0000256" key="5">
    <source>
        <dbReference type="ARBA" id="ARBA00022692"/>
    </source>
</evidence>
<evidence type="ECO:0000256" key="2">
    <source>
        <dbReference type="ARBA" id="ARBA00010735"/>
    </source>
</evidence>
<dbReference type="OrthoDB" id="3579489at2"/>
<proteinExistence type="inferred from homology"/>
<evidence type="ECO:0000313" key="9">
    <source>
        <dbReference type="EMBL" id="QDY70213.1"/>
    </source>
</evidence>
<evidence type="ECO:0000256" key="1">
    <source>
        <dbReference type="ARBA" id="ARBA00004651"/>
    </source>
</evidence>
<keyword evidence="10" id="KW-1185">Reference proteome</keyword>
<reference evidence="9 10" key="1">
    <citation type="submission" date="2019-07" db="EMBL/GenBank/DDBJ databases">
        <title>Litoreibacter alkalisoli sp. nov., isolated from saline-alkaline soil.</title>
        <authorList>
            <person name="Wang S."/>
            <person name="Xu L."/>
            <person name="Xing Y.-T."/>
            <person name="Sun J.-Q."/>
        </authorList>
    </citation>
    <scope>NUCLEOTIDE SEQUENCE [LARGE SCALE GENOMIC DNA]</scope>
    <source>
        <strain evidence="9 10">LN3S51</strain>
    </source>
</reference>
<dbReference type="GO" id="GO:0005886">
    <property type="term" value="C:plasma membrane"/>
    <property type="evidence" value="ECO:0007669"/>
    <property type="project" value="UniProtKB-SubCell"/>
</dbReference>
<dbReference type="GO" id="GO:1903785">
    <property type="term" value="P:L-valine transmembrane transport"/>
    <property type="evidence" value="ECO:0007669"/>
    <property type="project" value="TreeGrafter"/>
</dbReference>
<dbReference type="PANTHER" id="PTHR34979:SF1">
    <property type="entry name" value="INNER MEMBRANE PROTEIN YGAZ"/>
    <property type="match status" value="1"/>
</dbReference>
<keyword evidence="6 8" id="KW-1133">Transmembrane helix</keyword>
<dbReference type="InterPro" id="IPR011606">
    <property type="entry name" value="Brnchd-chn_aa_trnsp_permease"/>
</dbReference>
<comment type="similarity">
    <text evidence="2">Belongs to the AzlC family.</text>
</comment>
<keyword evidence="3" id="KW-0813">Transport</keyword>
<evidence type="ECO:0000256" key="6">
    <source>
        <dbReference type="ARBA" id="ARBA00022989"/>
    </source>
</evidence>
<feature type="transmembrane region" description="Helical" evidence="8">
    <location>
        <begin position="130"/>
        <end position="152"/>
    </location>
</feature>
<evidence type="ECO:0000256" key="4">
    <source>
        <dbReference type="ARBA" id="ARBA00022475"/>
    </source>
</evidence>
<keyword evidence="7 8" id="KW-0472">Membrane</keyword>
<dbReference type="Proteomes" id="UP000318483">
    <property type="component" value="Chromosome"/>
</dbReference>
<accession>A0A5B8IX76</accession>
<dbReference type="KEGG" id="lit:FPZ52_02370"/>
<dbReference type="Pfam" id="PF03591">
    <property type="entry name" value="AzlC"/>
    <property type="match status" value="1"/>
</dbReference>
<evidence type="ECO:0000256" key="8">
    <source>
        <dbReference type="SAM" id="Phobius"/>
    </source>
</evidence>
<evidence type="ECO:0000313" key="10">
    <source>
        <dbReference type="Proteomes" id="UP000318483"/>
    </source>
</evidence>
<protein>
    <submittedName>
        <fullName evidence="9">Branched-chain amino acid ABC transporter permease</fullName>
    </submittedName>
</protein>
<evidence type="ECO:0000256" key="7">
    <source>
        <dbReference type="ARBA" id="ARBA00023136"/>
    </source>
</evidence>
<gene>
    <name evidence="9" type="ORF">FPZ52_02370</name>
</gene>
<comment type="subcellular location">
    <subcellularLocation>
        <location evidence="1">Cell membrane</location>
        <topology evidence="1">Multi-pass membrane protein</topology>
    </subcellularLocation>
</comment>
<evidence type="ECO:0000256" key="3">
    <source>
        <dbReference type="ARBA" id="ARBA00022448"/>
    </source>
</evidence>
<feature type="transmembrane region" description="Helical" evidence="8">
    <location>
        <begin position="64"/>
        <end position="81"/>
    </location>
</feature>
<dbReference type="AlphaFoldDB" id="A0A5B8IX76"/>
<feature type="transmembrane region" description="Helical" evidence="8">
    <location>
        <begin position="12"/>
        <end position="31"/>
    </location>
</feature>
<feature type="transmembrane region" description="Helical" evidence="8">
    <location>
        <begin position="158"/>
        <end position="176"/>
    </location>
</feature>
<organism evidence="9 10">
    <name type="scientific">Qingshengfaniella alkalisoli</name>
    <dbReference type="NCBI Taxonomy" id="2599296"/>
    <lineage>
        <taxon>Bacteria</taxon>
        <taxon>Pseudomonadati</taxon>
        <taxon>Pseudomonadota</taxon>
        <taxon>Alphaproteobacteria</taxon>
        <taxon>Rhodobacterales</taxon>
        <taxon>Paracoccaceae</taxon>
        <taxon>Qingshengfaniella</taxon>
    </lineage>
</organism>